<feature type="domain" description="Methyl-accepting transducer" evidence="12">
    <location>
        <begin position="274"/>
        <end position="510"/>
    </location>
</feature>
<dbReference type="Proteomes" id="UP000198706">
    <property type="component" value="Unassembled WGS sequence"/>
</dbReference>
<evidence type="ECO:0000256" key="1">
    <source>
        <dbReference type="ARBA" id="ARBA00004236"/>
    </source>
</evidence>
<evidence type="ECO:0000256" key="7">
    <source>
        <dbReference type="ARBA" id="ARBA00023224"/>
    </source>
</evidence>
<proteinExistence type="inferred from homology"/>
<dbReference type="Pfam" id="PF00672">
    <property type="entry name" value="HAMP"/>
    <property type="match status" value="1"/>
</dbReference>
<keyword evidence="15" id="KW-1185">Reference proteome</keyword>
<dbReference type="CDD" id="cd19411">
    <property type="entry name" value="MCP2201-like_sensor"/>
    <property type="match status" value="1"/>
</dbReference>
<dbReference type="PROSITE" id="PS50111">
    <property type="entry name" value="CHEMOTAXIS_TRANSDUC_2"/>
    <property type="match status" value="1"/>
</dbReference>
<dbReference type="GO" id="GO:0007165">
    <property type="term" value="P:signal transduction"/>
    <property type="evidence" value="ECO:0007669"/>
    <property type="project" value="UniProtKB-KW"/>
</dbReference>
<dbReference type="STRING" id="137658.SAMN05216186_10523"/>
<evidence type="ECO:0000256" key="9">
    <source>
        <dbReference type="PROSITE-ProRule" id="PRU00284"/>
    </source>
</evidence>
<dbReference type="Gene3D" id="1.10.287.950">
    <property type="entry name" value="Methyl-accepting chemotaxis protein"/>
    <property type="match status" value="1"/>
</dbReference>
<reference evidence="14 15" key="1">
    <citation type="submission" date="2016-10" db="EMBL/GenBank/DDBJ databases">
        <authorList>
            <person name="de Groot N.N."/>
        </authorList>
    </citation>
    <scope>NUCLEOTIDE SEQUENCE [LARGE SCALE GENOMIC DNA]</scope>
    <source>
        <strain evidence="14 15">JCM 21544</strain>
    </source>
</reference>
<dbReference type="PANTHER" id="PTHR32089:SF112">
    <property type="entry name" value="LYSOZYME-LIKE PROTEIN-RELATED"/>
    <property type="match status" value="1"/>
</dbReference>
<dbReference type="InterPro" id="IPR047347">
    <property type="entry name" value="YvaQ-like_sensor"/>
</dbReference>
<dbReference type="SUPFAM" id="SSF58104">
    <property type="entry name" value="Methyl-accepting chemotaxis protein (MCP) signaling domain"/>
    <property type="match status" value="1"/>
</dbReference>
<dbReference type="RefSeq" id="WP_084333626.1">
    <property type="nucleotide sequence ID" value="NZ_CBKZNZ010000021.1"/>
</dbReference>
<dbReference type="SMART" id="SM00283">
    <property type="entry name" value="MA"/>
    <property type="match status" value="1"/>
</dbReference>
<feature type="transmembrane region" description="Helical" evidence="11">
    <location>
        <begin position="14"/>
        <end position="33"/>
    </location>
</feature>
<comment type="similarity">
    <text evidence="8">Belongs to the methyl-accepting chemotaxis (MCP) protein family.</text>
</comment>
<dbReference type="SMART" id="SM00304">
    <property type="entry name" value="HAMP"/>
    <property type="match status" value="1"/>
</dbReference>
<evidence type="ECO:0000313" key="14">
    <source>
        <dbReference type="EMBL" id="SDK19257.1"/>
    </source>
</evidence>
<keyword evidence="2" id="KW-1003">Cell membrane</keyword>
<dbReference type="PANTHER" id="PTHR32089">
    <property type="entry name" value="METHYL-ACCEPTING CHEMOTAXIS PROTEIN MCPB"/>
    <property type="match status" value="1"/>
</dbReference>
<evidence type="ECO:0000313" key="15">
    <source>
        <dbReference type="Proteomes" id="UP000198706"/>
    </source>
</evidence>
<dbReference type="PROSITE" id="PS50885">
    <property type="entry name" value="HAMP"/>
    <property type="match status" value="1"/>
</dbReference>
<dbReference type="AlphaFoldDB" id="A0A1G8ZWB7"/>
<comment type="subcellular location">
    <subcellularLocation>
        <location evidence="1">Cell membrane</location>
    </subcellularLocation>
</comment>
<organism evidence="14 15">
    <name type="scientific">Pseudomonas indica</name>
    <dbReference type="NCBI Taxonomy" id="137658"/>
    <lineage>
        <taxon>Bacteria</taxon>
        <taxon>Pseudomonadati</taxon>
        <taxon>Pseudomonadota</taxon>
        <taxon>Gammaproteobacteria</taxon>
        <taxon>Pseudomonadales</taxon>
        <taxon>Pseudomonadaceae</taxon>
        <taxon>Pseudomonas</taxon>
    </lineage>
</organism>
<feature type="domain" description="HAMP" evidence="13">
    <location>
        <begin position="216"/>
        <end position="269"/>
    </location>
</feature>
<dbReference type="OrthoDB" id="2489132at2"/>
<keyword evidence="7 9" id="KW-0807">Transducer</keyword>
<dbReference type="Pfam" id="PF12729">
    <property type="entry name" value="4HB_MCP_1"/>
    <property type="match status" value="1"/>
</dbReference>
<evidence type="ECO:0000259" key="13">
    <source>
        <dbReference type="PROSITE" id="PS50885"/>
    </source>
</evidence>
<dbReference type="InterPro" id="IPR004089">
    <property type="entry name" value="MCPsignal_dom"/>
</dbReference>
<dbReference type="Pfam" id="PF00015">
    <property type="entry name" value="MCPsignal"/>
    <property type="match status" value="1"/>
</dbReference>
<evidence type="ECO:0000256" key="3">
    <source>
        <dbReference type="ARBA" id="ARBA00022481"/>
    </source>
</evidence>
<name>A0A1G8ZWB7_9PSED</name>
<dbReference type="InterPro" id="IPR024478">
    <property type="entry name" value="HlyB_4HB_MCP"/>
</dbReference>
<feature type="region of interest" description="Disordered" evidence="10">
    <location>
        <begin position="321"/>
        <end position="343"/>
    </location>
</feature>
<evidence type="ECO:0000256" key="5">
    <source>
        <dbReference type="ARBA" id="ARBA00022989"/>
    </source>
</evidence>
<keyword evidence="6 11" id="KW-0472">Membrane</keyword>
<keyword evidence="5 11" id="KW-1133">Transmembrane helix</keyword>
<dbReference type="CDD" id="cd06225">
    <property type="entry name" value="HAMP"/>
    <property type="match status" value="1"/>
</dbReference>
<evidence type="ECO:0000256" key="10">
    <source>
        <dbReference type="SAM" id="MobiDB-lite"/>
    </source>
</evidence>
<keyword evidence="3" id="KW-0488">Methylation</keyword>
<evidence type="ECO:0000256" key="8">
    <source>
        <dbReference type="ARBA" id="ARBA00029447"/>
    </source>
</evidence>
<evidence type="ECO:0000256" key="2">
    <source>
        <dbReference type="ARBA" id="ARBA00022475"/>
    </source>
</evidence>
<dbReference type="InterPro" id="IPR003660">
    <property type="entry name" value="HAMP_dom"/>
</dbReference>
<protein>
    <submittedName>
        <fullName evidence="14">Methyl-accepting chemotaxis protein</fullName>
    </submittedName>
</protein>
<gene>
    <name evidence="14" type="ORF">SAMN05216186_10523</name>
</gene>
<dbReference type="GO" id="GO:0005886">
    <property type="term" value="C:plasma membrane"/>
    <property type="evidence" value="ECO:0007669"/>
    <property type="project" value="UniProtKB-SubCell"/>
</dbReference>
<evidence type="ECO:0000256" key="6">
    <source>
        <dbReference type="ARBA" id="ARBA00023136"/>
    </source>
</evidence>
<sequence>MLDYLMNLRIGSKLVFAFGVLILGFGTLMYSTLERFVGLQETEEEQFKRSFERISAVQELRININAQRAELLMAISQETGPQSAEYEAEIRRITAENNRVVERLRAGLKDDQEGRELLEQIEETRALNASTRDNQIIPLIREGRIEEARALIMGIQLERMNKIHALGLKLTALTDQRVAQSLERSGAILEAQRERVLILGLALLVSGALFAWLLSQHIARPLSRLTGWAEQIARGEIPREIPDSARQDEVGRLGQAFVNMSQYLRELVTELNESTSVLASSSEEILAATAQTAAGAQETATAISEIATTVEEVKQTAVLSGNKSQMVAENTERTRQVAQDGRQSVEETLQGMSQIREQMQAVAESIMRLGEQSQMIGEIVASVGDLAEQSNLLGVNASIEAVKAGEAGKGFSVVAQEVKALADQSKQATAQVRGILGDIQKAMTKAVLLAEQGSKAVESGYQRAQAAGEAIRALSRNIEDSSEVAMQIAATSQQQMIGMDQVVSAVESIRQASQDNVGGARQVDLAAKNLHQLGLKLKGLAAKFKL</sequence>
<evidence type="ECO:0000256" key="11">
    <source>
        <dbReference type="SAM" id="Phobius"/>
    </source>
</evidence>
<feature type="transmembrane region" description="Helical" evidence="11">
    <location>
        <begin position="196"/>
        <end position="214"/>
    </location>
</feature>
<dbReference type="EMBL" id="FNFD01000005">
    <property type="protein sequence ID" value="SDK19257.1"/>
    <property type="molecule type" value="Genomic_DNA"/>
</dbReference>
<evidence type="ECO:0000259" key="12">
    <source>
        <dbReference type="PROSITE" id="PS50111"/>
    </source>
</evidence>
<accession>A0A1G8ZWB7</accession>
<dbReference type="Gene3D" id="6.10.340.10">
    <property type="match status" value="1"/>
</dbReference>
<dbReference type="GO" id="GO:0006935">
    <property type="term" value="P:chemotaxis"/>
    <property type="evidence" value="ECO:0007669"/>
    <property type="project" value="UniProtKB-ARBA"/>
</dbReference>
<keyword evidence="4 11" id="KW-0812">Transmembrane</keyword>
<evidence type="ECO:0000256" key="4">
    <source>
        <dbReference type="ARBA" id="ARBA00022692"/>
    </source>
</evidence>